<dbReference type="Pfam" id="PF25917">
    <property type="entry name" value="BSH_RND"/>
    <property type="match status" value="1"/>
</dbReference>
<evidence type="ECO:0000256" key="1">
    <source>
        <dbReference type="ARBA" id="ARBA00004196"/>
    </source>
</evidence>
<evidence type="ECO:0000256" key="4">
    <source>
        <dbReference type="SAM" id="MobiDB-lite"/>
    </source>
</evidence>
<dbReference type="Gene3D" id="2.40.420.20">
    <property type="match status" value="1"/>
</dbReference>
<feature type="compositionally biased region" description="Basic and acidic residues" evidence="4">
    <location>
        <begin position="362"/>
        <end position="379"/>
    </location>
</feature>
<dbReference type="GO" id="GO:0022857">
    <property type="term" value="F:transmembrane transporter activity"/>
    <property type="evidence" value="ECO:0007669"/>
    <property type="project" value="InterPro"/>
</dbReference>
<dbReference type="InterPro" id="IPR058624">
    <property type="entry name" value="MdtA-like_HH"/>
</dbReference>
<sequence length="410" mass="43513">MTILRVAAAAGLCFFLAACDGDGKSSGRAEAPPPVVTAVELARMDVPLHATFMGQTQGSHSAAIKPQVTGILQKRLFEEGSYVEKGAPLFDIDNAPYKAALEQAQGQLAQASSTLENARKEYERVRRLSQDNAVSRQQLDSAYAAFRGAQAQVETAKAACDEAGLRLGYCRVEAPVSGWTSREVTTVGSLVTPESTLTFINQSDPMDVQFSVPGVELFTMREMEAGGRAVSYGKGSAAELRLMEGVEYGRQGVVIFLDTQVDTATSAVRAKARFPNPDGTLLPGQFVIVRVGGAKLVGAVMLPQEALMQTERGPEVYVLEEGDKVSLAPVTLGPAFGSYFLVEKGLEAGQKVVVQGQNKATPGEKVEPTLMRQELKGDSLDTPDSSNPVTGRGVEAAPAPVSPVKEAPHE</sequence>
<dbReference type="Proteomes" id="UP000698963">
    <property type="component" value="Unassembled WGS sequence"/>
</dbReference>
<dbReference type="InterPro" id="IPR006143">
    <property type="entry name" value="RND_pump_MFP"/>
</dbReference>
<protein>
    <submittedName>
        <fullName evidence="9">Efflux RND transporter periplasmic adaptor subunit</fullName>
    </submittedName>
</protein>
<evidence type="ECO:0000313" key="9">
    <source>
        <dbReference type="EMBL" id="HJD96041.1"/>
    </source>
</evidence>
<dbReference type="SUPFAM" id="SSF111369">
    <property type="entry name" value="HlyD-like secretion proteins"/>
    <property type="match status" value="1"/>
</dbReference>
<dbReference type="InterPro" id="IPR058627">
    <property type="entry name" value="MdtA-like_C"/>
</dbReference>
<reference evidence="9" key="1">
    <citation type="journal article" date="2021" name="PeerJ">
        <title>Extensive microbial diversity within the chicken gut microbiome revealed by metagenomics and culture.</title>
        <authorList>
            <person name="Gilroy R."/>
            <person name="Ravi A."/>
            <person name="Getino M."/>
            <person name="Pursley I."/>
            <person name="Horton D.L."/>
            <person name="Alikhan N.F."/>
            <person name="Baker D."/>
            <person name="Gharbi K."/>
            <person name="Hall N."/>
            <person name="Watson M."/>
            <person name="Adriaenssens E.M."/>
            <person name="Foster-Nyarko E."/>
            <person name="Jarju S."/>
            <person name="Secka A."/>
            <person name="Antonio M."/>
            <person name="Oren A."/>
            <person name="Chaudhuri R.R."/>
            <person name="La Ragione R."/>
            <person name="Hildebrand F."/>
            <person name="Pallen M.J."/>
        </authorList>
    </citation>
    <scope>NUCLEOTIDE SEQUENCE</scope>
    <source>
        <strain evidence="9">ChiGjej2B2-19336</strain>
    </source>
</reference>
<name>A0A921ATZ0_9BACT</name>
<evidence type="ECO:0000259" key="8">
    <source>
        <dbReference type="Pfam" id="PF25967"/>
    </source>
</evidence>
<comment type="similarity">
    <text evidence="2">Belongs to the membrane fusion protein (MFP) (TC 8.A.1) family.</text>
</comment>
<feature type="region of interest" description="Disordered" evidence="4">
    <location>
        <begin position="357"/>
        <end position="410"/>
    </location>
</feature>
<organism evidence="9 10">
    <name type="scientific">Mailhella massiliensis</name>
    <dbReference type="NCBI Taxonomy" id="1903261"/>
    <lineage>
        <taxon>Bacteria</taxon>
        <taxon>Pseudomonadati</taxon>
        <taxon>Thermodesulfobacteriota</taxon>
        <taxon>Desulfovibrionia</taxon>
        <taxon>Desulfovibrionales</taxon>
        <taxon>Desulfovibrionaceae</taxon>
        <taxon>Mailhella</taxon>
    </lineage>
</organism>
<dbReference type="GO" id="GO:0005886">
    <property type="term" value="C:plasma membrane"/>
    <property type="evidence" value="ECO:0007669"/>
    <property type="project" value="TreeGrafter"/>
</dbReference>
<dbReference type="Gene3D" id="2.40.50.100">
    <property type="match status" value="1"/>
</dbReference>
<comment type="caution">
    <text evidence="9">The sequence shown here is derived from an EMBL/GenBank/DDBJ whole genome shotgun (WGS) entry which is preliminary data.</text>
</comment>
<dbReference type="GO" id="GO:0046677">
    <property type="term" value="P:response to antibiotic"/>
    <property type="evidence" value="ECO:0007669"/>
    <property type="project" value="TreeGrafter"/>
</dbReference>
<evidence type="ECO:0000259" key="6">
    <source>
        <dbReference type="Pfam" id="PF25917"/>
    </source>
</evidence>
<feature type="domain" description="Multidrug resistance protein MdtA-like alpha-helical hairpin" evidence="5">
    <location>
        <begin position="101"/>
        <end position="169"/>
    </location>
</feature>
<dbReference type="Pfam" id="PF25967">
    <property type="entry name" value="RND-MFP_C"/>
    <property type="match status" value="1"/>
</dbReference>
<accession>A0A921ATZ0</accession>
<comment type="subcellular location">
    <subcellularLocation>
        <location evidence="1">Cell envelope</location>
    </subcellularLocation>
</comment>
<feature type="domain" description="Multidrug resistance protein MdtA-like C-terminal permuted SH3" evidence="8">
    <location>
        <begin position="299"/>
        <end position="357"/>
    </location>
</feature>
<dbReference type="Gene3D" id="1.10.287.470">
    <property type="entry name" value="Helix hairpin bin"/>
    <property type="match status" value="1"/>
</dbReference>
<evidence type="ECO:0000256" key="2">
    <source>
        <dbReference type="ARBA" id="ARBA00009477"/>
    </source>
</evidence>
<dbReference type="PANTHER" id="PTHR30158">
    <property type="entry name" value="ACRA/E-RELATED COMPONENT OF DRUG EFFLUX TRANSPORTER"/>
    <property type="match status" value="1"/>
</dbReference>
<proteinExistence type="inferred from homology"/>
<evidence type="ECO:0000313" key="10">
    <source>
        <dbReference type="Proteomes" id="UP000698963"/>
    </source>
</evidence>
<feature type="coiled-coil region" evidence="3">
    <location>
        <begin position="101"/>
        <end position="128"/>
    </location>
</feature>
<dbReference type="Pfam" id="PF25876">
    <property type="entry name" value="HH_MFP_RND"/>
    <property type="match status" value="1"/>
</dbReference>
<dbReference type="AlphaFoldDB" id="A0A921ATZ0"/>
<evidence type="ECO:0000259" key="5">
    <source>
        <dbReference type="Pfam" id="PF25876"/>
    </source>
</evidence>
<dbReference type="InterPro" id="IPR058625">
    <property type="entry name" value="MdtA-like_BSH"/>
</dbReference>
<evidence type="ECO:0000256" key="3">
    <source>
        <dbReference type="SAM" id="Coils"/>
    </source>
</evidence>
<dbReference type="RefSeq" id="WP_304120096.1">
    <property type="nucleotide sequence ID" value="NZ_DYZA01000003.1"/>
</dbReference>
<dbReference type="Pfam" id="PF25944">
    <property type="entry name" value="Beta-barrel_RND"/>
    <property type="match status" value="1"/>
</dbReference>
<dbReference type="PROSITE" id="PS51257">
    <property type="entry name" value="PROKAR_LIPOPROTEIN"/>
    <property type="match status" value="1"/>
</dbReference>
<dbReference type="Gene3D" id="2.40.30.170">
    <property type="match status" value="1"/>
</dbReference>
<dbReference type="NCBIfam" id="TIGR01730">
    <property type="entry name" value="RND_mfp"/>
    <property type="match status" value="1"/>
</dbReference>
<dbReference type="InterPro" id="IPR058626">
    <property type="entry name" value="MdtA-like_b-barrel"/>
</dbReference>
<keyword evidence="3" id="KW-0175">Coiled coil</keyword>
<dbReference type="EMBL" id="DYZA01000003">
    <property type="protein sequence ID" value="HJD96041.1"/>
    <property type="molecule type" value="Genomic_DNA"/>
</dbReference>
<reference evidence="9" key="2">
    <citation type="submission" date="2021-09" db="EMBL/GenBank/DDBJ databases">
        <authorList>
            <person name="Gilroy R."/>
        </authorList>
    </citation>
    <scope>NUCLEOTIDE SEQUENCE</scope>
    <source>
        <strain evidence="9">ChiGjej2B2-19336</strain>
    </source>
</reference>
<gene>
    <name evidence="9" type="ORF">K8W16_00100</name>
</gene>
<dbReference type="GO" id="GO:0030313">
    <property type="term" value="C:cell envelope"/>
    <property type="evidence" value="ECO:0007669"/>
    <property type="project" value="UniProtKB-SubCell"/>
</dbReference>
<feature type="domain" description="Multidrug resistance protein MdtA-like beta-barrel" evidence="7">
    <location>
        <begin position="205"/>
        <end position="291"/>
    </location>
</feature>
<evidence type="ECO:0000259" key="7">
    <source>
        <dbReference type="Pfam" id="PF25944"/>
    </source>
</evidence>
<feature type="domain" description="Multidrug resistance protein MdtA-like barrel-sandwich hybrid" evidence="6">
    <location>
        <begin position="62"/>
        <end position="196"/>
    </location>
</feature>